<accession>A0AAN9SDK1</accession>
<protein>
    <submittedName>
        <fullName evidence="2">Uncharacterized protein</fullName>
    </submittedName>
</protein>
<proteinExistence type="predicted"/>
<reference evidence="2 3" key="1">
    <citation type="submission" date="2024-01" db="EMBL/GenBank/DDBJ databases">
        <title>The genomes of 5 underutilized Papilionoideae crops provide insights into root nodulation and disease resistanc.</title>
        <authorList>
            <person name="Jiang F."/>
        </authorList>
    </citation>
    <scope>NUCLEOTIDE SEQUENCE [LARGE SCALE GENOMIC DNA]</scope>
    <source>
        <strain evidence="2">DUOXIRENSHENG_FW03</strain>
        <tissue evidence="2">Leaves</tissue>
    </source>
</reference>
<evidence type="ECO:0000313" key="2">
    <source>
        <dbReference type="EMBL" id="KAK7394115.1"/>
    </source>
</evidence>
<dbReference type="EMBL" id="JAYMYS010000004">
    <property type="protein sequence ID" value="KAK7394115.1"/>
    <property type="molecule type" value="Genomic_DNA"/>
</dbReference>
<dbReference type="Proteomes" id="UP001386955">
    <property type="component" value="Unassembled WGS sequence"/>
</dbReference>
<feature type="compositionally biased region" description="Basic and acidic residues" evidence="1">
    <location>
        <begin position="30"/>
        <end position="39"/>
    </location>
</feature>
<sequence length="183" mass="19349">MAIASAISTHAISYYAILSYHTPTFSFSESSRDESEVDRSGPLSGGNKGRTASVDGGTHYSFNSDGESIYAFGAATCSYNIMHLSSSVVLFKAREDALYIGDGGLGNESNPDGSQWKTKGEVGLGSSSIPPNSLASESHLEFTMPSCSQPMETAGCDLAIIETYQVLGEQDPSSVKPHPTDNF</sequence>
<gene>
    <name evidence="2" type="ORF">VNO78_14634</name>
</gene>
<organism evidence="2 3">
    <name type="scientific">Psophocarpus tetragonolobus</name>
    <name type="common">Winged bean</name>
    <name type="synonym">Dolichos tetragonolobus</name>
    <dbReference type="NCBI Taxonomy" id="3891"/>
    <lineage>
        <taxon>Eukaryota</taxon>
        <taxon>Viridiplantae</taxon>
        <taxon>Streptophyta</taxon>
        <taxon>Embryophyta</taxon>
        <taxon>Tracheophyta</taxon>
        <taxon>Spermatophyta</taxon>
        <taxon>Magnoliopsida</taxon>
        <taxon>eudicotyledons</taxon>
        <taxon>Gunneridae</taxon>
        <taxon>Pentapetalae</taxon>
        <taxon>rosids</taxon>
        <taxon>fabids</taxon>
        <taxon>Fabales</taxon>
        <taxon>Fabaceae</taxon>
        <taxon>Papilionoideae</taxon>
        <taxon>50 kb inversion clade</taxon>
        <taxon>NPAAA clade</taxon>
        <taxon>indigoferoid/millettioid clade</taxon>
        <taxon>Phaseoleae</taxon>
        <taxon>Psophocarpus</taxon>
    </lineage>
</organism>
<feature type="region of interest" description="Disordered" evidence="1">
    <location>
        <begin position="28"/>
        <end position="56"/>
    </location>
</feature>
<dbReference type="AlphaFoldDB" id="A0AAN9SDK1"/>
<evidence type="ECO:0000313" key="3">
    <source>
        <dbReference type="Proteomes" id="UP001386955"/>
    </source>
</evidence>
<name>A0AAN9SDK1_PSOTE</name>
<comment type="caution">
    <text evidence="2">The sequence shown here is derived from an EMBL/GenBank/DDBJ whole genome shotgun (WGS) entry which is preliminary data.</text>
</comment>
<keyword evidence="3" id="KW-1185">Reference proteome</keyword>
<evidence type="ECO:0000256" key="1">
    <source>
        <dbReference type="SAM" id="MobiDB-lite"/>
    </source>
</evidence>